<dbReference type="InterPro" id="IPR029063">
    <property type="entry name" value="SAM-dependent_MTases_sf"/>
</dbReference>
<dbReference type="PROSITE" id="PS51682">
    <property type="entry name" value="SAM_OMT_I"/>
    <property type="match status" value="1"/>
</dbReference>
<name>A0A671E5P8_RHIFE</name>
<dbReference type="SUPFAM" id="SSF53335">
    <property type="entry name" value="S-adenosyl-L-methionine-dependent methyltransferases"/>
    <property type="match status" value="1"/>
</dbReference>
<evidence type="ECO:0000313" key="6">
    <source>
        <dbReference type="Proteomes" id="UP000472240"/>
    </source>
</evidence>
<dbReference type="AlphaFoldDB" id="A0A671E5P8"/>
<proteinExistence type="inferred from homology"/>
<dbReference type="PANTHER" id="PTHR10509:SF93">
    <property type="entry name" value="CATECHOL O-METHYLTRANSFERASE DOMAIN-CONTAINING PROTEIN 1"/>
    <property type="match status" value="1"/>
</dbReference>
<evidence type="ECO:0000256" key="2">
    <source>
        <dbReference type="ARBA" id="ARBA00022679"/>
    </source>
</evidence>
<dbReference type="GO" id="GO:0008757">
    <property type="term" value="F:S-adenosylmethionine-dependent methyltransferase activity"/>
    <property type="evidence" value="ECO:0007669"/>
    <property type="project" value="TreeGrafter"/>
</dbReference>
<keyword evidence="2" id="KW-0808">Transferase</keyword>
<reference evidence="6" key="3">
    <citation type="submission" date="2018-12" db="EMBL/GenBank/DDBJ databases">
        <title>G10K-VGP greater horseshoe bat female genome, primary haplotype.</title>
        <authorList>
            <person name="Teeling E."/>
            <person name="Myers G."/>
            <person name="Vernes S."/>
            <person name="Pippel M."/>
            <person name="Winkler S."/>
            <person name="Fedrigo O."/>
            <person name="Rhie A."/>
            <person name="Koren S."/>
            <person name="Phillippy A."/>
            <person name="Lewin H."/>
            <person name="Damas J."/>
            <person name="Howe K."/>
            <person name="Mountcastle J."/>
            <person name="Jarvis E.D."/>
        </authorList>
    </citation>
    <scope>NUCLEOTIDE SEQUENCE [LARGE SCALE GENOMIC DNA]</scope>
</reference>
<gene>
    <name evidence="5" type="primary">COMTD1</name>
</gene>
<sequence>MIQPIPRLSVPAALALGSAALGAAFATGLFLGRRCPPWRSRREKRLLPAEDSPLWQYLLSRSLREHPALRSLRLVSGVGGGDRRPPPALRTLVAALTLGRVVTHSRLPRFCLPSPGVVGVPWEGRSPSYAHEGDPEPGRGWVIGRAGATLSPPTQLTLEQPQGYSMMTCEQAQLLANLARLIKAKKALDLGTFTGYSALALSLALPPAGRVVTCEVNPGPPELGRPLWRQAEEDHKIDLRLKPALETLDELLAAGEAGTFDVAVVDADKENCTAYYERCLQLLRPGGVLAVLSVLWGGEVLQPQPRDPDAQCVRNLNERILRDARVHISLLPLGDGLTLAFKI</sequence>
<dbReference type="OMA" id="TWHERET"/>
<dbReference type="PANTHER" id="PTHR10509">
    <property type="entry name" value="O-METHYLTRANSFERASE-RELATED"/>
    <property type="match status" value="1"/>
</dbReference>
<dbReference type="InterPro" id="IPR050362">
    <property type="entry name" value="Cation-dep_OMT"/>
</dbReference>
<keyword evidence="3" id="KW-0949">S-adenosyl-L-methionine</keyword>
<dbReference type="InterPro" id="IPR002935">
    <property type="entry name" value="SAM_O-MeTrfase"/>
</dbReference>
<dbReference type="GeneTree" id="ENSGT00390000004409"/>
<dbReference type="Gene3D" id="3.40.50.150">
    <property type="entry name" value="Vaccinia Virus protein VP39"/>
    <property type="match status" value="1"/>
</dbReference>
<comment type="similarity">
    <text evidence="4">Belongs to the class I-like SAM-binding methyltransferase superfamily. Cation-dependent O-methyltransferase family.</text>
</comment>
<reference evidence="5 6" key="1">
    <citation type="journal article" date="2015" name="Annu Rev Anim Biosci">
        <title>The Genome 10K Project: a way forward.</title>
        <authorList>
            <person name="Koepfli K.P."/>
            <person name="Paten B."/>
            <person name="O'Brien S.J."/>
            <person name="Koepfli K.P."/>
            <person name="Paten B."/>
            <person name="Antunes A."/>
            <person name="Belov K."/>
            <person name="Bustamante C."/>
            <person name="Castoe T.A."/>
            <person name="Clawson H."/>
            <person name="Crawford A.J."/>
            <person name="Diekhans M."/>
            <person name="Distel D."/>
            <person name="Durbin R."/>
            <person name="Earl D."/>
            <person name="Fujita M.K."/>
            <person name="Gamble T."/>
            <person name="Georges A."/>
            <person name="Gemmell N."/>
            <person name="Gilbert M.T."/>
            <person name="Graves J.M."/>
            <person name="Green R.E."/>
            <person name="Hickey G."/>
            <person name="Jarvis E.D."/>
            <person name="Johnson W."/>
            <person name="Komissarov A."/>
            <person name="Korf I."/>
            <person name="Kuhn R."/>
            <person name="Larkin D.M."/>
            <person name="Lewin H."/>
            <person name="Lopez J.V."/>
            <person name="Ma J."/>
            <person name="Marques-Bonet T."/>
            <person name="Miller W."/>
            <person name="Murphy R."/>
            <person name="Pevzner P."/>
            <person name="Shapiro B."/>
            <person name="Steiner C."/>
            <person name="Tamazian G."/>
            <person name="Venkatesh B."/>
            <person name="Wang J."/>
            <person name="Wayne R."/>
            <person name="Wiley E."/>
            <person name="Yang H."/>
            <person name="Zhang G."/>
            <person name="Haussler D."/>
            <person name="Ryder O."/>
            <person name="O'Brien S.J."/>
        </authorList>
    </citation>
    <scope>NUCLEOTIDE SEQUENCE</scope>
</reference>
<keyword evidence="6" id="KW-1185">Reference proteome</keyword>
<evidence type="ECO:0000256" key="3">
    <source>
        <dbReference type="ARBA" id="ARBA00022691"/>
    </source>
</evidence>
<evidence type="ECO:0000313" key="5">
    <source>
        <dbReference type="Ensembl" id="ENSRFEP00010008566.1"/>
    </source>
</evidence>
<dbReference type="Ensembl" id="ENSRFET00010009411.1">
    <property type="protein sequence ID" value="ENSRFEP00010008566.1"/>
    <property type="gene ID" value="ENSRFEG00010005853.1"/>
</dbReference>
<dbReference type="Pfam" id="PF01596">
    <property type="entry name" value="Methyltransf_3"/>
    <property type="match status" value="1"/>
</dbReference>
<reference evidence="5" key="5">
    <citation type="submission" date="2025-09" db="UniProtKB">
        <authorList>
            <consortium name="Ensembl"/>
        </authorList>
    </citation>
    <scope>IDENTIFICATION</scope>
</reference>
<accession>A0A671E5P8</accession>
<dbReference type="CDD" id="cd02440">
    <property type="entry name" value="AdoMet_MTases"/>
    <property type="match status" value="1"/>
</dbReference>
<evidence type="ECO:0000256" key="1">
    <source>
        <dbReference type="ARBA" id="ARBA00022603"/>
    </source>
</evidence>
<dbReference type="GO" id="GO:0008171">
    <property type="term" value="F:O-methyltransferase activity"/>
    <property type="evidence" value="ECO:0007669"/>
    <property type="project" value="InterPro"/>
</dbReference>
<reference evidence="5" key="4">
    <citation type="submission" date="2025-08" db="UniProtKB">
        <authorList>
            <consortium name="Ensembl"/>
        </authorList>
    </citation>
    <scope>IDENTIFICATION</scope>
</reference>
<keyword evidence="1" id="KW-0489">Methyltransferase</keyword>
<dbReference type="GO" id="GO:0032259">
    <property type="term" value="P:methylation"/>
    <property type="evidence" value="ECO:0007669"/>
    <property type="project" value="UniProtKB-KW"/>
</dbReference>
<protein>
    <submittedName>
        <fullName evidence="5">Catechol-O-methyltransferase domain containing 1</fullName>
    </submittedName>
</protein>
<dbReference type="FunCoup" id="A0A671E5P8">
    <property type="interactions" value="275"/>
</dbReference>
<dbReference type="InParanoid" id="A0A671E5P8"/>
<reference evidence="5 6" key="2">
    <citation type="journal article" date="2018" name="Annu Rev Anim Biosci">
        <title>Bat Biology, Genomes, and the Bat1K Project: To Generate Chromosome-Level Genomes for All Living Bat Species.</title>
        <authorList>
            <person name="Teeling E.C."/>
            <person name="Vernes S.C."/>
            <person name="Davalos L.M."/>
            <person name="Ray D.A."/>
            <person name="Gilbert M.T.P."/>
            <person name="Myers E."/>
        </authorList>
    </citation>
    <scope>NUCLEOTIDE SEQUENCE</scope>
</reference>
<dbReference type="Proteomes" id="UP000472240">
    <property type="component" value="Chromosome 16"/>
</dbReference>
<evidence type="ECO:0000256" key="4">
    <source>
        <dbReference type="ARBA" id="ARBA00023453"/>
    </source>
</evidence>
<organism evidence="5 6">
    <name type="scientific">Rhinolophus ferrumequinum</name>
    <name type="common">Greater horseshoe bat</name>
    <dbReference type="NCBI Taxonomy" id="59479"/>
    <lineage>
        <taxon>Eukaryota</taxon>
        <taxon>Metazoa</taxon>
        <taxon>Chordata</taxon>
        <taxon>Craniata</taxon>
        <taxon>Vertebrata</taxon>
        <taxon>Euteleostomi</taxon>
        <taxon>Mammalia</taxon>
        <taxon>Eutheria</taxon>
        <taxon>Laurasiatheria</taxon>
        <taxon>Chiroptera</taxon>
        <taxon>Yinpterochiroptera</taxon>
        <taxon>Rhinolophoidea</taxon>
        <taxon>Rhinolophidae</taxon>
        <taxon>Rhinolophinae</taxon>
        <taxon>Rhinolophus</taxon>
    </lineage>
</organism>